<evidence type="ECO:0000313" key="2">
    <source>
        <dbReference type="EMBL" id="CAI2380675.1"/>
    </source>
</evidence>
<dbReference type="Proteomes" id="UP001295684">
    <property type="component" value="Unassembled WGS sequence"/>
</dbReference>
<gene>
    <name evidence="2" type="ORF">ECRASSUSDP1_LOCUS22113</name>
</gene>
<evidence type="ECO:0000313" key="3">
    <source>
        <dbReference type="Proteomes" id="UP001295684"/>
    </source>
</evidence>
<protein>
    <submittedName>
        <fullName evidence="2">Uncharacterized protein</fullName>
    </submittedName>
</protein>
<dbReference type="AlphaFoldDB" id="A0AAD2D5E6"/>
<feature type="region of interest" description="Disordered" evidence="1">
    <location>
        <begin position="15"/>
        <end position="61"/>
    </location>
</feature>
<proteinExistence type="predicted"/>
<evidence type="ECO:0000256" key="1">
    <source>
        <dbReference type="SAM" id="MobiDB-lite"/>
    </source>
</evidence>
<organism evidence="2 3">
    <name type="scientific">Euplotes crassus</name>
    <dbReference type="NCBI Taxonomy" id="5936"/>
    <lineage>
        <taxon>Eukaryota</taxon>
        <taxon>Sar</taxon>
        <taxon>Alveolata</taxon>
        <taxon>Ciliophora</taxon>
        <taxon>Intramacronucleata</taxon>
        <taxon>Spirotrichea</taxon>
        <taxon>Hypotrichia</taxon>
        <taxon>Euplotida</taxon>
        <taxon>Euplotidae</taxon>
        <taxon>Moneuplotes</taxon>
    </lineage>
</organism>
<dbReference type="EMBL" id="CAMPGE010022647">
    <property type="protein sequence ID" value="CAI2380675.1"/>
    <property type="molecule type" value="Genomic_DNA"/>
</dbReference>
<keyword evidence="3" id="KW-1185">Reference proteome</keyword>
<sequence>MGNSCCKNKTFTKEETSYTYKISKNKKKKKRRREEEKGDMQEELEKRQGEEGKVGEGVTNERNYSSVKIVKRVATREYVVGYDTETTRKRNHGFVCYEQDGWGSDHHEPFKEESIQEERIEIEEESDLQYEGEIIHKRKKKDPKGINPQHCLHISYL</sequence>
<comment type="caution">
    <text evidence="2">The sequence shown here is derived from an EMBL/GenBank/DDBJ whole genome shotgun (WGS) entry which is preliminary data.</text>
</comment>
<reference evidence="2" key="1">
    <citation type="submission" date="2023-07" db="EMBL/GenBank/DDBJ databases">
        <authorList>
            <consortium name="AG Swart"/>
            <person name="Singh M."/>
            <person name="Singh A."/>
            <person name="Seah K."/>
            <person name="Emmerich C."/>
        </authorList>
    </citation>
    <scope>NUCLEOTIDE SEQUENCE</scope>
    <source>
        <strain evidence="2">DP1</strain>
    </source>
</reference>
<accession>A0AAD2D5E6</accession>
<name>A0AAD2D5E6_EUPCR</name>
<feature type="compositionally biased region" description="Basic residues" evidence="1">
    <location>
        <begin position="23"/>
        <end position="32"/>
    </location>
</feature>
<feature type="compositionally biased region" description="Basic and acidic residues" evidence="1">
    <location>
        <begin position="33"/>
        <end position="54"/>
    </location>
</feature>